<dbReference type="InterPro" id="IPR027417">
    <property type="entry name" value="P-loop_NTPase"/>
</dbReference>
<dbReference type="SUPFAM" id="SSF52540">
    <property type="entry name" value="P-loop containing nucleoside triphosphate hydrolases"/>
    <property type="match status" value="1"/>
</dbReference>
<evidence type="ECO:0000313" key="3">
    <source>
        <dbReference type="Proteomes" id="UP001219956"/>
    </source>
</evidence>
<feature type="domain" description="KAP NTPase" evidence="1">
    <location>
        <begin position="8"/>
        <end position="308"/>
    </location>
</feature>
<dbReference type="InterPro" id="IPR052754">
    <property type="entry name" value="NTPase_KAP_P-loop"/>
</dbReference>
<proteinExistence type="predicted"/>
<dbReference type="Pfam" id="PF07693">
    <property type="entry name" value="KAP_NTPase"/>
    <property type="match status" value="1"/>
</dbReference>
<evidence type="ECO:0000259" key="1">
    <source>
        <dbReference type="Pfam" id="PF07693"/>
    </source>
</evidence>
<protein>
    <submittedName>
        <fullName evidence="2">P-loop NTPase fold protein</fullName>
    </submittedName>
</protein>
<gene>
    <name evidence="2" type="ORF">PQU95_00195</name>
</gene>
<dbReference type="EMBL" id="JAQQLF010000001">
    <property type="protein sequence ID" value="MDC7715638.1"/>
    <property type="molecule type" value="Genomic_DNA"/>
</dbReference>
<reference evidence="2 3" key="1">
    <citation type="submission" date="2023-01" db="EMBL/GenBank/DDBJ databases">
        <title>Novel species of the genus Vogesella isolated from rivers.</title>
        <authorList>
            <person name="Lu H."/>
        </authorList>
    </citation>
    <scope>NUCLEOTIDE SEQUENCE [LARGE SCALE GENOMIC DNA]</scope>
    <source>
        <strain evidence="2 3">DC21W</strain>
    </source>
</reference>
<comment type="caution">
    <text evidence="2">The sequence shown here is derived from an EMBL/GenBank/DDBJ whole genome shotgun (WGS) entry which is preliminary data.</text>
</comment>
<dbReference type="Proteomes" id="UP001219956">
    <property type="component" value="Unassembled WGS sequence"/>
</dbReference>
<dbReference type="PANTHER" id="PTHR22674:SF6">
    <property type="entry name" value="NTPASE KAP FAMILY P-LOOP DOMAIN-CONTAINING PROTEIN 1"/>
    <property type="match status" value="1"/>
</dbReference>
<evidence type="ECO:0000313" key="2">
    <source>
        <dbReference type="EMBL" id="MDC7715638.1"/>
    </source>
</evidence>
<keyword evidence="3" id="KW-1185">Reference proteome</keyword>
<name>A0ABT5ITY1_9NEIS</name>
<dbReference type="PANTHER" id="PTHR22674">
    <property type="entry name" value="NTPASE, KAP FAMILY P-LOOP DOMAIN-CONTAINING 1"/>
    <property type="match status" value="1"/>
</dbReference>
<dbReference type="InterPro" id="IPR011646">
    <property type="entry name" value="KAP_P-loop"/>
</dbReference>
<dbReference type="Gene3D" id="3.40.50.300">
    <property type="entry name" value="P-loop containing nucleotide triphosphate hydrolases"/>
    <property type="match status" value="1"/>
</dbReference>
<accession>A0ABT5ITY1</accession>
<organism evidence="2 3">
    <name type="scientific">Vogesella aquatica</name>
    <dbReference type="NCBI Taxonomy" id="2984206"/>
    <lineage>
        <taxon>Bacteria</taxon>
        <taxon>Pseudomonadati</taxon>
        <taxon>Pseudomonadota</taxon>
        <taxon>Betaproteobacteria</taxon>
        <taxon>Neisseriales</taxon>
        <taxon>Chromobacteriaceae</taxon>
        <taxon>Vogesella</taxon>
    </lineage>
</organism>
<dbReference type="RefSeq" id="WP_272750130.1">
    <property type="nucleotide sequence ID" value="NZ_JAQQLF010000001.1"/>
</dbReference>
<sequence>MLLKQQFPDASFVVGIEGEWGEGKSSFINCLKQRFEQAKQVHGEIPPAVVEFNPWWFENPEKTASNLLETIINGRDQNDKEAIKALEALFAALNHITPWLEKLASNPLVLTVLFGANAVAMLANGKDVPWIGALVAAGLSLVLYICTKWLARHRVRSESLAGLKQKAAAALKSEKMKGQKQIVIIDDLDRLSHEEIREVFRAVKGVLDLPNIVYVIAYDRAIVASALDEVHKGKGEAYLEKIVQLQYRLPKPTRKKWQDYNFDTLIKTGLLRHGTPSDEEARFSFDVISQAFLTLPRDAKRLLASVHAYQLIPEEIRIDPFDFLFLEALRLKDRRLWEQLLTAILSVRELILMPRDNKSAEELLATWLQTYIPKLEETKPAIKDAIQHFTGWPVGWNKELKERAVTPQRLSRLVSRVQSHFGYRSWDDEIEVLLNMVRAYRQSQPAENQSSNEEIERFLQAGSVSTLAAALPGQGMKPIFFYESIGYLRHRLGFSFLHVRHASLVAEYLEGRTWEEISLMGYLREFLDCVFAEEAKPYQIIDLSDVAKEMVTDWLVCERAPTIALSVGFSQQGDWSAFRALAVEKCLDMSLEELLAIPDPVVAARVLDAMGEGDSVKRAAWEAALPDRLSEEGQGRLNFLFTGSMDSKKTMIESTWLNESERFKALITPPSSTAS</sequence>